<dbReference type="EMBL" id="DRMN01000135">
    <property type="protein sequence ID" value="HFB54674.1"/>
    <property type="molecule type" value="Genomic_DNA"/>
</dbReference>
<evidence type="ECO:0000313" key="4">
    <source>
        <dbReference type="EMBL" id="HFB54674.1"/>
    </source>
</evidence>
<proteinExistence type="inferred from homology"/>
<accession>A0A7C3GAE5</accession>
<sequence>MAEKTPTILVTGVSGYIAGHVTAGLLQRGYKVRGTVRSLKKGERVQQDLEEFGVDTAKLSFIEADLDMDDGWEDATKDCQYIQHLASPFPMEQPTDREALVPAARAGAQRVLAAGFAANVDRIVLTSSLVSMMGKPGKGAHMMVTEDDWSDPDWRALTAYAVSKTRAELSAWDYARIQGFQDRLTVVNPGFVLGPAIGKTYGTSLALIEQMFKGEFPRTPKACFPIVDVRDLANLHIEAMLVKKAAGRRLIGAGKSLWLREIAAIARAAYPKRGRKLPKGDMPSFIVKIAAIFDNRIKGVLSDLDTCHEVDNAYVTDLTGVSFRDPKQSVLDSCEYLIAQGKI</sequence>
<feature type="domain" description="NAD-dependent epimerase/dehydratase" evidence="3">
    <location>
        <begin position="8"/>
        <end position="241"/>
    </location>
</feature>
<evidence type="ECO:0000256" key="2">
    <source>
        <dbReference type="ARBA" id="ARBA00023445"/>
    </source>
</evidence>
<gene>
    <name evidence="4" type="ORF">ENJ46_02020</name>
</gene>
<dbReference type="AlphaFoldDB" id="A0A7C3GAE5"/>
<keyword evidence="1" id="KW-0560">Oxidoreductase</keyword>
<dbReference type="SUPFAM" id="SSF51735">
    <property type="entry name" value="NAD(P)-binding Rossmann-fold domains"/>
    <property type="match status" value="1"/>
</dbReference>
<dbReference type="FunFam" id="3.40.50.720:FF:000336">
    <property type="entry name" value="Aldehyde reductase"/>
    <property type="match status" value="1"/>
</dbReference>
<reference evidence="4" key="1">
    <citation type="journal article" date="2020" name="mSystems">
        <title>Genome- and Community-Level Interaction Insights into Carbon Utilization and Element Cycling Functions of Hydrothermarchaeota in Hydrothermal Sediment.</title>
        <authorList>
            <person name="Zhou Z."/>
            <person name="Liu Y."/>
            <person name="Xu W."/>
            <person name="Pan J."/>
            <person name="Luo Z.H."/>
            <person name="Li M."/>
        </authorList>
    </citation>
    <scope>NUCLEOTIDE SEQUENCE [LARGE SCALE GENOMIC DNA]</scope>
    <source>
        <strain evidence="4">HyVt-489</strain>
    </source>
</reference>
<name>A0A7C3GAE5_9PROT</name>
<dbReference type="Pfam" id="PF01370">
    <property type="entry name" value="Epimerase"/>
    <property type="match status" value="1"/>
</dbReference>
<dbReference type="PANTHER" id="PTHR10366">
    <property type="entry name" value="NAD DEPENDENT EPIMERASE/DEHYDRATASE"/>
    <property type="match status" value="1"/>
</dbReference>
<evidence type="ECO:0000259" key="3">
    <source>
        <dbReference type="Pfam" id="PF01370"/>
    </source>
</evidence>
<organism evidence="4">
    <name type="scientific">Hellea balneolensis</name>
    <dbReference type="NCBI Taxonomy" id="287478"/>
    <lineage>
        <taxon>Bacteria</taxon>
        <taxon>Pseudomonadati</taxon>
        <taxon>Pseudomonadota</taxon>
        <taxon>Alphaproteobacteria</taxon>
        <taxon>Maricaulales</taxon>
        <taxon>Robiginitomaculaceae</taxon>
        <taxon>Hellea</taxon>
    </lineage>
</organism>
<dbReference type="Proteomes" id="UP000886042">
    <property type="component" value="Unassembled WGS sequence"/>
</dbReference>
<protein>
    <submittedName>
        <fullName evidence="4">NAD-dependent epimerase/dehydratase family protein</fullName>
    </submittedName>
</protein>
<evidence type="ECO:0000256" key="1">
    <source>
        <dbReference type="ARBA" id="ARBA00023002"/>
    </source>
</evidence>
<dbReference type="InterPro" id="IPR036291">
    <property type="entry name" value="NAD(P)-bd_dom_sf"/>
</dbReference>
<dbReference type="Gene3D" id="3.40.50.720">
    <property type="entry name" value="NAD(P)-binding Rossmann-like Domain"/>
    <property type="match status" value="1"/>
</dbReference>
<comment type="caution">
    <text evidence="4">The sequence shown here is derived from an EMBL/GenBank/DDBJ whole genome shotgun (WGS) entry which is preliminary data.</text>
</comment>
<dbReference type="GO" id="GO:0016616">
    <property type="term" value="F:oxidoreductase activity, acting on the CH-OH group of donors, NAD or NADP as acceptor"/>
    <property type="evidence" value="ECO:0007669"/>
    <property type="project" value="TreeGrafter"/>
</dbReference>
<dbReference type="InterPro" id="IPR050425">
    <property type="entry name" value="NAD(P)_dehydrat-like"/>
</dbReference>
<comment type="similarity">
    <text evidence="2">Belongs to the NAD(P)-dependent epimerase/dehydratase family. Dihydroflavonol-4-reductase subfamily.</text>
</comment>
<dbReference type="PANTHER" id="PTHR10366:SF564">
    <property type="entry name" value="STEROL-4-ALPHA-CARBOXYLATE 3-DEHYDROGENASE, DECARBOXYLATING"/>
    <property type="match status" value="1"/>
</dbReference>
<dbReference type="InterPro" id="IPR001509">
    <property type="entry name" value="Epimerase_deHydtase"/>
</dbReference>